<dbReference type="GO" id="GO:0006508">
    <property type="term" value="P:proteolysis"/>
    <property type="evidence" value="ECO:0007669"/>
    <property type="project" value="UniProtKB-KW"/>
</dbReference>
<evidence type="ECO:0000313" key="9">
    <source>
        <dbReference type="EMBL" id="RIE17217.1"/>
    </source>
</evidence>
<evidence type="ECO:0000256" key="3">
    <source>
        <dbReference type="ARBA" id="ARBA00022801"/>
    </source>
</evidence>
<dbReference type="GO" id="GO:0046872">
    <property type="term" value="F:metal ion binding"/>
    <property type="evidence" value="ECO:0007669"/>
    <property type="project" value="UniProtKB-UniRule"/>
</dbReference>
<sequence length="620" mass="71094">MLCGIMRCPNKHALKEESMKAAKLGSENVIWDLSALYASLDDPRIARDMKAVRRDAAALAAEYRGRVAAGKIPPAELRKFMVEEERISSATGRLGEYAELMLTTDNLDEGAKSLMMKMQELGSDISNTLVFFPIELGQIDEALFARLVADKALDNYRHYLLFLRKQREHLLSEKEEMLLSKRDLTGKLAIQRIYQELTSSFKFTVTVNGERKVMNGEQVRSLRESTDSRLRARAMKQYFGKYAENTLVITNVFDTLLKDHQIECELRHVDEPMGMRNLDNELDAEIVNTLSDVTRDNTDIVERYYTLKARLLNSKKLTLADIYAPISAKPHTYTWNDSRTIVLDAYAKFDQRAHDIIQQFFDKNWIDGRTLPNKTGGAFCTFNLPGAHPWVMLNFTGASRDVETMAHELGHGMHGILSAKQTAVNRDAILPLAEVASVFGEMLVTDYLLGRMKDPEEKIALYCSKLESAFATTFRQNMFHRFETRTHGLIADHQLSTDELRSIYHEELVNMFGDSVTIPAHYDMEWGIVQHMFLWPFYVYAYNFAQLVVLSLYQKYLEEGGEKFKPVYYRILETGSAMTPAEILGLAGIDPRDKAFWQKGFDFMRTHWVEPLEKLVSERK</sequence>
<evidence type="ECO:0000256" key="4">
    <source>
        <dbReference type="ARBA" id="ARBA00022833"/>
    </source>
</evidence>
<dbReference type="SUPFAM" id="SSF55486">
    <property type="entry name" value="Metalloproteases ('zincins'), catalytic domain"/>
    <property type="match status" value="1"/>
</dbReference>
<dbReference type="AlphaFoldDB" id="A0A398DZ81"/>
<keyword evidence="5 6" id="KW-0482">Metalloprotease</keyword>
<evidence type="ECO:0000256" key="2">
    <source>
        <dbReference type="ARBA" id="ARBA00022723"/>
    </source>
</evidence>
<dbReference type="Gene3D" id="1.10.1370.20">
    <property type="entry name" value="Oligoendopeptidase f, C-terminal domain"/>
    <property type="match status" value="1"/>
</dbReference>
<dbReference type="Gene3D" id="1.20.140.70">
    <property type="entry name" value="Oligopeptidase f, N-terminal domain"/>
    <property type="match status" value="1"/>
</dbReference>
<dbReference type="CDD" id="cd09610">
    <property type="entry name" value="M3B_PepF"/>
    <property type="match status" value="1"/>
</dbReference>
<evidence type="ECO:0000259" key="8">
    <source>
        <dbReference type="Pfam" id="PF08439"/>
    </source>
</evidence>
<keyword evidence="10" id="KW-1185">Reference proteome</keyword>
<comment type="caution">
    <text evidence="9">The sequence shown here is derived from an EMBL/GenBank/DDBJ whole genome shotgun (WGS) entry which is preliminary data.</text>
</comment>
<evidence type="ECO:0000256" key="5">
    <source>
        <dbReference type="ARBA" id="ARBA00023049"/>
    </source>
</evidence>
<keyword evidence="4 6" id="KW-0862">Zinc</keyword>
<feature type="domain" description="Oligopeptidase F N-terminal" evidence="8">
    <location>
        <begin position="135"/>
        <end position="203"/>
    </location>
</feature>
<comment type="cofactor">
    <cofactor evidence="6">
        <name>Zn(2+)</name>
        <dbReference type="ChEBI" id="CHEBI:29105"/>
    </cofactor>
    <text evidence="6">Binds 1 zinc ion.</text>
</comment>
<dbReference type="InterPro" id="IPR042088">
    <property type="entry name" value="OligoPept_F_C"/>
</dbReference>
<dbReference type="EMBL" id="QXIY01000009">
    <property type="protein sequence ID" value="RIE17217.1"/>
    <property type="molecule type" value="Genomic_DNA"/>
</dbReference>
<dbReference type="InterPro" id="IPR045090">
    <property type="entry name" value="Pept_M3A_M3B"/>
</dbReference>
<dbReference type="PANTHER" id="PTHR11804">
    <property type="entry name" value="PROTEASE M3 THIMET OLIGOPEPTIDASE-RELATED"/>
    <property type="match status" value="1"/>
</dbReference>
<dbReference type="Proteomes" id="UP000266113">
    <property type="component" value="Unassembled WGS sequence"/>
</dbReference>
<dbReference type="GO" id="GO:0004222">
    <property type="term" value="F:metalloendopeptidase activity"/>
    <property type="evidence" value="ECO:0007669"/>
    <property type="project" value="InterPro"/>
</dbReference>
<keyword evidence="3 6" id="KW-0378">Hydrolase</keyword>
<name>A0A398DZ81_9BACT</name>
<keyword evidence="2 6" id="KW-0479">Metal-binding</keyword>
<dbReference type="PANTHER" id="PTHR11804:SF5">
    <property type="entry name" value="OLIGOENDOPEPTIDASE F"/>
    <property type="match status" value="1"/>
</dbReference>
<evidence type="ECO:0000259" key="7">
    <source>
        <dbReference type="Pfam" id="PF01432"/>
    </source>
</evidence>
<feature type="domain" description="Peptidase M3A/M3B catalytic" evidence="7">
    <location>
        <begin position="222"/>
        <end position="601"/>
    </location>
</feature>
<protein>
    <submittedName>
        <fullName evidence="9">Peptidase M3</fullName>
    </submittedName>
</protein>
<organism evidence="9 10">
    <name type="scientific">Candidatus Cryosericum septentrionale</name>
    <dbReference type="NCBI Taxonomy" id="2290913"/>
    <lineage>
        <taxon>Bacteria</taxon>
        <taxon>Pseudomonadati</taxon>
        <taxon>Caldisericota/Cryosericota group</taxon>
        <taxon>Candidatus Cryosericota</taxon>
        <taxon>Candidatus Cryosericia</taxon>
        <taxon>Candidatus Cryosericales</taxon>
        <taxon>Candidatus Cryosericaceae</taxon>
        <taxon>Candidatus Cryosericum</taxon>
    </lineage>
</organism>
<proteinExistence type="inferred from homology"/>
<dbReference type="Pfam" id="PF08439">
    <property type="entry name" value="Peptidase_M3_N"/>
    <property type="match status" value="1"/>
</dbReference>
<dbReference type="GO" id="GO:0006518">
    <property type="term" value="P:peptide metabolic process"/>
    <property type="evidence" value="ECO:0007669"/>
    <property type="project" value="TreeGrafter"/>
</dbReference>
<evidence type="ECO:0000256" key="6">
    <source>
        <dbReference type="RuleBase" id="RU003435"/>
    </source>
</evidence>
<dbReference type="InterPro" id="IPR013647">
    <property type="entry name" value="OligopepF_N_dom"/>
</dbReference>
<evidence type="ECO:0000313" key="10">
    <source>
        <dbReference type="Proteomes" id="UP000266113"/>
    </source>
</evidence>
<evidence type="ECO:0000256" key="1">
    <source>
        <dbReference type="ARBA" id="ARBA00022670"/>
    </source>
</evidence>
<comment type="similarity">
    <text evidence="6">Belongs to the peptidase M3 family.</text>
</comment>
<dbReference type="InterPro" id="IPR001567">
    <property type="entry name" value="Pept_M3A_M3B_dom"/>
</dbReference>
<gene>
    <name evidence="9" type="ORF">SMC1_02545</name>
</gene>
<accession>A0A398DZ81</accession>
<keyword evidence="1 6" id="KW-0645">Protease</keyword>
<dbReference type="Pfam" id="PF01432">
    <property type="entry name" value="Peptidase_M3"/>
    <property type="match status" value="1"/>
</dbReference>
<reference evidence="9 10" key="1">
    <citation type="submission" date="2018-09" db="EMBL/GenBank/DDBJ databases">
        <title>Discovery and Ecogenomic Context for Candidatus Cryosericales, a Global Caldiserica Order Active in Thawing Permafrost.</title>
        <authorList>
            <person name="Martinez M.A."/>
            <person name="Woodcroft B.J."/>
            <person name="Ignacio Espinoza J.C."/>
            <person name="Zayed A."/>
            <person name="Singleton C.M."/>
            <person name="Boyd J."/>
            <person name="Li Y.-F."/>
            <person name="Purvine S."/>
            <person name="Maughan H."/>
            <person name="Hodgkins S.B."/>
            <person name="Anderson D."/>
            <person name="Sederholm M."/>
            <person name="Temperton B."/>
            <person name="Saleska S.R."/>
            <person name="Tyson G.W."/>
            <person name="Rich V.I."/>
        </authorList>
    </citation>
    <scope>NUCLEOTIDE SEQUENCE [LARGE SCALE GENOMIC DNA]</scope>
    <source>
        <strain evidence="9 10">SMC1</strain>
    </source>
</reference>